<dbReference type="Pfam" id="PF00627">
    <property type="entry name" value="UBA"/>
    <property type="match status" value="1"/>
</dbReference>
<dbReference type="Pfam" id="PF00179">
    <property type="entry name" value="UQ_con"/>
    <property type="match status" value="1"/>
</dbReference>
<dbReference type="FunFam" id="3.10.110.10:FF:000037">
    <property type="entry name" value="ubiquitin-conjugating enzyme E2 27"/>
    <property type="match status" value="1"/>
</dbReference>
<evidence type="ECO:0000256" key="8">
    <source>
        <dbReference type="SAM" id="Phobius"/>
    </source>
</evidence>
<keyword evidence="8" id="KW-0812">Transmembrane</keyword>
<keyword evidence="8" id="KW-1133">Transmembrane helix</keyword>
<dbReference type="Gene3D" id="3.10.110.10">
    <property type="entry name" value="Ubiquitin Conjugating Enzyme"/>
    <property type="match status" value="1"/>
</dbReference>
<dbReference type="SUPFAM" id="SSF46934">
    <property type="entry name" value="UBA-like"/>
    <property type="match status" value="1"/>
</dbReference>
<dbReference type="PROSITE" id="PS00183">
    <property type="entry name" value="UBC_1"/>
    <property type="match status" value="1"/>
</dbReference>
<keyword evidence="2" id="KW-0808">Transferase</keyword>
<dbReference type="InterPro" id="IPR009060">
    <property type="entry name" value="UBA-like_sf"/>
</dbReference>
<comment type="similarity">
    <text evidence="7">Belongs to the ubiquitin-conjugating enzyme family.</text>
</comment>
<keyword evidence="5 7" id="KW-0067">ATP-binding</keyword>
<dbReference type="SUPFAM" id="SSF54495">
    <property type="entry name" value="UBC-like"/>
    <property type="match status" value="1"/>
</dbReference>
<dbReference type="EMBL" id="HBHC01001794">
    <property type="protein sequence ID" value="CAD9651370.1"/>
    <property type="molecule type" value="Transcribed_RNA"/>
</dbReference>
<evidence type="ECO:0000259" key="10">
    <source>
        <dbReference type="PROSITE" id="PS50127"/>
    </source>
</evidence>
<reference evidence="11" key="1">
    <citation type="submission" date="2021-01" db="EMBL/GenBank/DDBJ databases">
        <authorList>
            <person name="Corre E."/>
            <person name="Pelletier E."/>
            <person name="Niang G."/>
            <person name="Scheremetjew M."/>
            <person name="Finn R."/>
            <person name="Kale V."/>
            <person name="Holt S."/>
            <person name="Cochrane G."/>
            <person name="Meng A."/>
            <person name="Brown T."/>
            <person name="Cohen L."/>
        </authorList>
    </citation>
    <scope>NUCLEOTIDE SEQUENCE</scope>
    <source>
        <strain evidence="11">BC52</strain>
    </source>
</reference>
<evidence type="ECO:0000256" key="7">
    <source>
        <dbReference type="RuleBase" id="RU362109"/>
    </source>
</evidence>
<dbReference type="PROSITE" id="PS50127">
    <property type="entry name" value="UBC_2"/>
    <property type="match status" value="1"/>
</dbReference>
<dbReference type="SMART" id="SM00212">
    <property type="entry name" value="UBCc"/>
    <property type="match status" value="1"/>
</dbReference>
<evidence type="ECO:0000256" key="3">
    <source>
        <dbReference type="ARBA" id="ARBA00022741"/>
    </source>
</evidence>
<organism evidence="11">
    <name type="scientific">Norrisiella sphaerica</name>
    <dbReference type="NCBI Taxonomy" id="552664"/>
    <lineage>
        <taxon>Eukaryota</taxon>
        <taxon>Sar</taxon>
        <taxon>Rhizaria</taxon>
        <taxon>Cercozoa</taxon>
        <taxon>Chlorarachniophyceae</taxon>
        <taxon>Norrisiella</taxon>
    </lineage>
</organism>
<dbReference type="EC" id="2.3.2.23" evidence="1"/>
<evidence type="ECO:0000256" key="4">
    <source>
        <dbReference type="ARBA" id="ARBA00022786"/>
    </source>
</evidence>
<dbReference type="InterPro" id="IPR000608">
    <property type="entry name" value="UBC"/>
</dbReference>
<dbReference type="Gene3D" id="1.10.8.10">
    <property type="entry name" value="DNA helicase RuvA subunit, C-terminal domain"/>
    <property type="match status" value="1"/>
</dbReference>
<evidence type="ECO:0000256" key="1">
    <source>
        <dbReference type="ARBA" id="ARBA00012486"/>
    </source>
</evidence>
<protein>
    <recommendedName>
        <fullName evidence="1">E2 ubiquitin-conjugating enzyme</fullName>
        <ecNumber evidence="1">2.3.2.23</ecNumber>
    </recommendedName>
</protein>
<proteinExistence type="inferred from homology"/>
<keyword evidence="8" id="KW-0472">Membrane</keyword>
<evidence type="ECO:0000256" key="5">
    <source>
        <dbReference type="ARBA" id="ARBA00022840"/>
    </source>
</evidence>
<evidence type="ECO:0000313" key="11">
    <source>
        <dbReference type="EMBL" id="CAD9651370.1"/>
    </source>
</evidence>
<keyword evidence="4 7" id="KW-0833">Ubl conjugation pathway</keyword>
<dbReference type="InterPro" id="IPR050113">
    <property type="entry name" value="Ub_conjugating_enzyme"/>
</dbReference>
<feature type="transmembrane region" description="Helical" evidence="8">
    <location>
        <begin position="12"/>
        <end position="39"/>
    </location>
</feature>
<dbReference type="PANTHER" id="PTHR24067">
    <property type="entry name" value="UBIQUITIN-CONJUGATING ENZYME E2"/>
    <property type="match status" value="1"/>
</dbReference>
<dbReference type="InterPro" id="IPR015940">
    <property type="entry name" value="UBA"/>
</dbReference>
<dbReference type="GO" id="GO:0061631">
    <property type="term" value="F:ubiquitin conjugating enzyme activity"/>
    <property type="evidence" value="ECO:0007669"/>
    <property type="project" value="UniProtKB-EC"/>
</dbReference>
<feature type="domain" description="UBC core" evidence="10">
    <location>
        <begin position="127"/>
        <end position="274"/>
    </location>
</feature>
<dbReference type="CDD" id="cd23800">
    <property type="entry name" value="UBCc_UBE2K"/>
    <property type="match status" value="1"/>
</dbReference>
<evidence type="ECO:0000256" key="2">
    <source>
        <dbReference type="ARBA" id="ARBA00022679"/>
    </source>
</evidence>
<feature type="domain" description="UBA" evidence="9">
    <location>
        <begin position="277"/>
        <end position="320"/>
    </location>
</feature>
<dbReference type="InterPro" id="IPR023313">
    <property type="entry name" value="UBQ-conjugating_AS"/>
</dbReference>
<dbReference type="InterPro" id="IPR016135">
    <property type="entry name" value="UBQ-conjugating_enzyme/RWD"/>
</dbReference>
<gene>
    <name evidence="11" type="ORF">NSPH01132_LOCUS1073</name>
</gene>
<dbReference type="AlphaFoldDB" id="A0A7S2QTE4"/>
<dbReference type="PROSITE" id="PS50030">
    <property type="entry name" value="UBA"/>
    <property type="match status" value="1"/>
</dbReference>
<dbReference type="GO" id="GO:0005524">
    <property type="term" value="F:ATP binding"/>
    <property type="evidence" value="ECO:0007669"/>
    <property type="project" value="UniProtKB-UniRule"/>
</dbReference>
<feature type="active site" description="Glycyl thioester intermediate" evidence="6">
    <location>
        <position position="212"/>
    </location>
</feature>
<evidence type="ECO:0000256" key="6">
    <source>
        <dbReference type="PROSITE-ProRule" id="PRU10133"/>
    </source>
</evidence>
<dbReference type="SMART" id="SM00165">
    <property type="entry name" value="UBA"/>
    <property type="match status" value="1"/>
</dbReference>
<sequence>MRRLQHSFPSLLLLLKVVVVVVSVVVAVVAAAAVTMMTLMMTMQPMIRRSSTTTSSYGWFSSVNSNRLATAAFTAARNNNKYTIAGAPESVYDTPRLVQSPRVRGGLVVVRSPRVRGLVGGGVGTIHAARRIQKELKELENDTSLGIQVTTVSDSLSSLEGTFSGPQGTVYENGTFIVSIDIPERYPFEPPKVKFKTKVWHPNISSKTGVICLDILKDQWSPTLTIKTTILSIQALMSCPVPEDPQDAIVAKQYMSNNRAWQRTAALWTEFHAMAAEKRSRINGMLRDLNEMGFRSDRSLEALEKANWNLKAAIDFLVNSTLDAASGVI</sequence>
<accession>A0A7S2QTE4</accession>
<name>A0A7S2QTE4_9EUKA</name>
<keyword evidence="3 7" id="KW-0547">Nucleotide-binding</keyword>
<evidence type="ECO:0000259" key="9">
    <source>
        <dbReference type="PROSITE" id="PS50030"/>
    </source>
</evidence>